<feature type="region of interest" description="Disordered" evidence="1">
    <location>
        <begin position="23"/>
        <end position="82"/>
    </location>
</feature>
<reference evidence="2" key="2">
    <citation type="submission" date="2023-01" db="EMBL/GenBank/DDBJ databases">
        <authorList>
            <person name="Sun Q."/>
            <person name="Evtushenko L."/>
        </authorList>
    </citation>
    <scope>NUCLEOTIDE SEQUENCE</scope>
    <source>
        <strain evidence="2">VKM Ac-1069</strain>
    </source>
</reference>
<protein>
    <submittedName>
        <fullName evidence="2">Uncharacterized protein</fullName>
    </submittedName>
</protein>
<accession>A0A9W6L474</accession>
<name>A0A9W6L474_9PSEU</name>
<feature type="compositionally biased region" description="Low complexity" evidence="1">
    <location>
        <begin position="58"/>
        <end position="67"/>
    </location>
</feature>
<reference evidence="2" key="1">
    <citation type="journal article" date="2014" name="Int. J. Syst. Evol. Microbiol.">
        <title>Complete genome sequence of Corynebacterium casei LMG S-19264T (=DSM 44701T), isolated from a smear-ripened cheese.</title>
        <authorList>
            <consortium name="US DOE Joint Genome Institute (JGI-PGF)"/>
            <person name="Walter F."/>
            <person name="Albersmeier A."/>
            <person name="Kalinowski J."/>
            <person name="Ruckert C."/>
        </authorList>
    </citation>
    <scope>NUCLEOTIDE SEQUENCE</scope>
    <source>
        <strain evidence="2">VKM Ac-1069</strain>
    </source>
</reference>
<gene>
    <name evidence="2" type="ORF">GCM10017577_37260</name>
</gene>
<evidence type="ECO:0000313" key="2">
    <source>
        <dbReference type="EMBL" id="GLL12585.1"/>
    </source>
</evidence>
<feature type="compositionally biased region" description="Basic residues" evidence="1">
    <location>
        <begin position="68"/>
        <end position="79"/>
    </location>
</feature>
<dbReference type="EMBL" id="BSFQ01000015">
    <property type="protein sequence ID" value="GLL12585.1"/>
    <property type="molecule type" value="Genomic_DNA"/>
</dbReference>
<dbReference type="Proteomes" id="UP001143463">
    <property type="component" value="Unassembled WGS sequence"/>
</dbReference>
<sequence length="119" mass="12397">MGPKELQRILRFHGVTARIQAAVDGSPGDLAGLGGRGRLPRPGPPDPGVPPARGRDAGGVPRPVPRGVRLRRRPTRSRRVPAAESTALLNALSAATTWGVRRFAVASSIAVYAGVDALP</sequence>
<keyword evidence="3" id="KW-1185">Reference proteome</keyword>
<dbReference type="AlphaFoldDB" id="A0A9W6L474"/>
<evidence type="ECO:0000256" key="1">
    <source>
        <dbReference type="SAM" id="MobiDB-lite"/>
    </source>
</evidence>
<proteinExistence type="predicted"/>
<comment type="caution">
    <text evidence="2">The sequence shown here is derived from an EMBL/GenBank/DDBJ whole genome shotgun (WGS) entry which is preliminary data.</text>
</comment>
<organism evidence="2 3">
    <name type="scientific">Pseudonocardia halophobica</name>
    <dbReference type="NCBI Taxonomy" id="29401"/>
    <lineage>
        <taxon>Bacteria</taxon>
        <taxon>Bacillati</taxon>
        <taxon>Actinomycetota</taxon>
        <taxon>Actinomycetes</taxon>
        <taxon>Pseudonocardiales</taxon>
        <taxon>Pseudonocardiaceae</taxon>
        <taxon>Pseudonocardia</taxon>
    </lineage>
</organism>
<feature type="compositionally biased region" description="Pro residues" evidence="1">
    <location>
        <begin position="41"/>
        <end position="50"/>
    </location>
</feature>
<evidence type="ECO:0000313" key="3">
    <source>
        <dbReference type="Proteomes" id="UP001143463"/>
    </source>
</evidence>